<comment type="similarity">
    <text evidence="1">Belongs to the glycosyltransferase 34 family.</text>
</comment>
<organism evidence="6 7">
    <name type="scientific">Candida verbasci</name>
    <dbReference type="NCBI Taxonomy" id="1227364"/>
    <lineage>
        <taxon>Eukaryota</taxon>
        <taxon>Fungi</taxon>
        <taxon>Dikarya</taxon>
        <taxon>Ascomycota</taxon>
        <taxon>Saccharomycotina</taxon>
        <taxon>Pichiomycetes</taxon>
        <taxon>Debaryomycetaceae</taxon>
        <taxon>Candida/Lodderomyces clade</taxon>
        <taxon>Candida</taxon>
    </lineage>
</organism>
<dbReference type="InterPro" id="IPR008630">
    <property type="entry name" value="Glyco_trans_34"/>
</dbReference>
<dbReference type="PANTHER" id="PTHR31306">
    <property type="entry name" value="ALPHA-1,6-MANNOSYLTRANSFERASE MNN11-RELATED"/>
    <property type="match status" value="1"/>
</dbReference>
<sequence length="414" mass="48448">MFKPKYSNKSKTILPLPATFNRISHRRKLAIIIIFIIVIWFINPLSLFNFKSNTLKLYPKAHPLTSNEIIELSSQYLYPPIEDAPLLKQLTPTKLIKFVKGKDSNNPDQDRTKLISLNAFDDPDPIKQKAKEEEENKLSDLDKAKNHFKNQDKVRFKPKSGQVYPEVIIVTTVDFDKYSLDSLTKIVQNRVDYAYRQNYGIYVRWYQEFLPMLNNIEDLKDVEKIKWIRLYCIRAAMFAFPKAKWIWFLDQDGFIMDLNKNLEQYLLNANTLDSIMLREQPLIPPHGLIKTYKNVKSEAIKLILTQSEQKLETNSFLIKNDQVGKSIIEIWSDSLYFNYGSFPYGPDSALTHILQWHPFILSKTTIVPAKQINTSHKSKYEEGDFMVQWSDCNGIECEKIVSIYQDNLDKLKDK</sequence>
<dbReference type="InterPro" id="IPR029044">
    <property type="entry name" value="Nucleotide-diphossugar_trans"/>
</dbReference>
<evidence type="ECO:0000256" key="3">
    <source>
        <dbReference type="ARBA" id="ARBA00022679"/>
    </source>
</evidence>
<name>A0A9W4TV81_9ASCO</name>
<dbReference type="Proteomes" id="UP001152885">
    <property type="component" value="Unassembled WGS sequence"/>
</dbReference>
<reference evidence="6" key="1">
    <citation type="submission" date="2022-12" db="EMBL/GenBank/DDBJ databases">
        <authorList>
            <person name="Brejova B."/>
        </authorList>
    </citation>
    <scope>NUCLEOTIDE SEQUENCE</scope>
</reference>
<dbReference type="OrthoDB" id="205108at2759"/>
<keyword evidence="5" id="KW-0472">Membrane</keyword>
<feature type="transmembrane region" description="Helical" evidence="5">
    <location>
        <begin position="29"/>
        <end position="50"/>
    </location>
</feature>
<dbReference type="PANTHER" id="PTHR31306:SF10">
    <property type="entry name" value="ALPHA-1,6-MANNOSYLTRANSFERASE MNN11-RELATED"/>
    <property type="match status" value="1"/>
</dbReference>
<keyword evidence="5" id="KW-1133">Transmembrane helix</keyword>
<dbReference type="EMBL" id="CANTUO010000003">
    <property type="protein sequence ID" value="CAI5758959.1"/>
    <property type="molecule type" value="Genomic_DNA"/>
</dbReference>
<protein>
    <submittedName>
        <fullName evidence="6">Uncharacterized protein</fullName>
    </submittedName>
</protein>
<evidence type="ECO:0000256" key="5">
    <source>
        <dbReference type="SAM" id="Phobius"/>
    </source>
</evidence>
<evidence type="ECO:0000256" key="1">
    <source>
        <dbReference type="ARBA" id="ARBA00005664"/>
    </source>
</evidence>
<dbReference type="AlphaFoldDB" id="A0A9W4TV81"/>
<evidence type="ECO:0000256" key="4">
    <source>
        <dbReference type="SAM" id="MobiDB-lite"/>
    </source>
</evidence>
<evidence type="ECO:0000313" key="6">
    <source>
        <dbReference type="EMBL" id="CAI5758959.1"/>
    </source>
</evidence>
<gene>
    <name evidence="6" type="ORF">CANVERA_P3468</name>
</gene>
<comment type="caution">
    <text evidence="6">The sequence shown here is derived from an EMBL/GenBank/DDBJ whole genome shotgun (WGS) entry which is preliminary data.</text>
</comment>
<keyword evidence="7" id="KW-1185">Reference proteome</keyword>
<evidence type="ECO:0000313" key="7">
    <source>
        <dbReference type="Proteomes" id="UP001152885"/>
    </source>
</evidence>
<dbReference type="Pfam" id="PF05637">
    <property type="entry name" value="Glyco_transf_34"/>
    <property type="match status" value="1"/>
</dbReference>
<proteinExistence type="inferred from homology"/>
<keyword evidence="3" id="KW-0808">Transferase</keyword>
<keyword evidence="2" id="KW-0328">Glycosyltransferase</keyword>
<keyword evidence="5" id="KW-0812">Transmembrane</keyword>
<accession>A0A9W4TV81</accession>
<dbReference type="GO" id="GO:0000136">
    <property type="term" value="C:mannan polymerase complex"/>
    <property type="evidence" value="ECO:0007669"/>
    <property type="project" value="TreeGrafter"/>
</dbReference>
<evidence type="ECO:0000256" key="2">
    <source>
        <dbReference type="ARBA" id="ARBA00022676"/>
    </source>
</evidence>
<feature type="region of interest" description="Disordered" evidence="4">
    <location>
        <begin position="122"/>
        <end position="142"/>
    </location>
</feature>
<dbReference type="Gene3D" id="3.90.550.10">
    <property type="entry name" value="Spore Coat Polysaccharide Biosynthesis Protein SpsA, Chain A"/>
    <property type="match status" value="1"/>
</dbReference>
<dbReference type="GO" id="GO:0000009">
    <property type="term" value="F:alpha-1,6-mannosyltransferase activity"/>
    <property type="evidence" value="ECO:0007669"/>
    <property type="project" value="TreeGrafter"/>
</dbReference>
<feature type="compositionally biased region" description="Basic and acidic residues" evidence="4">
    <location>
        <begin position="124"/>
        <end position="142"/>
    </location>
</feature>
<dbReference type="GO" id="GO:0006487">
    <property type="term" value="P:protein N-linked glycosylation"/>
    <property type="evidence" value="ECO:0007669"/>
    <property type="project" value="TreeGrafter"/>
</dbReference>